<evidence type="ECO:0000313" key="1">
    <source>
        <dbReference type="EMBL" id="EIJ65768.1"/>
    </source>
</evidence>
<dbReference type="AlphaFoldDB" id="I3D225"/>
<organism evidence="1 2">
    <name type="scientific">Candidatus Nitrosopumilus salarius BD31</name>
    <dbReference type="NCBI Taxonomy" id="859350"/>
    <lineage>
        <taxon>Archaea</taxon>
        <taxon>Nitrososphaerota</taxon>
        <taxon>Nitrososphaeria</taxon>
        <taxon>Nitrosopumilales</taxon>
        <taxon>Nitrosopumilaceae</taxon>
        <taxon>Nitrosopumilus</taxon>
    </lineage>
</organism>
<reference evidence="1 2" key="1">
    <citation type="journal article" date="2012" name="J. Bacteriol.">
        <title>Genome sequence of "Candidatus Nitrosopumilus salaria" BD31, an ammonia-oxidizing archaeon from the San Francisco Bay estuary.</title>
        <authorList>
            <person name="Mosier A.C."/>
            <person name="Allen E.E."/>
            <person name="Kim M."/>
            <person name="Ferriera S."/>
            <person name="Francis C.A."/>
        </authorList>
    </citation>
    <scope>NUCLEOTIDE SEQUENCE [LARGE SCALE GENOMIC DNA]</scope>
    <source>
        <strain evidence="1 2">BD31</strain>
    </source>
</reference>
<name>I3D225_9ARCH</name>
<dbReference type="PATRIC" id="fig|859350.6.peg.1193"/>
<keyword evidence="2" id="KW-1185">Reference proteome</keyword>
<dbReference type="EMBL" id="AEXL02000098">
    <property type="protein sequence ID" value="EIJ65768.1"/>
    <property type="molecule type" value="Genomic_DNA"/>
</dbReference>
<evidence type="ECO:0000313" key="2">
    <source>
        <dbReference type="Proteomes" id="UP000003423"/>
    </source>
</evidence>
<sequence>MQKTIFSDEQILDYYKTLPEVTAFYDVYDDADTVFEDNTISYFAGDGDDFSVRMNLELDSHYDIENITFHCYAKRVHQMDVAQESIFAFLGKKHM</sequence>
<proteinExistence type="predicted"/>
<comment type="caution">
    <text evidence="1">The sequence shown here is derived from an EMBL/GenBank/DDBJ whole genome shotgun (WGS) entry which is preliminary data.</text>
</comment>
<protein>
    <submittedName>
        <fullName evidence="1">Uncharacterized protein</fullName>
    </submittedName>
</protein>
<accession>I3D225</accession>
<dbReference type="Proteomes" id="UP000003423">
    <property type="component" value="Unassembled WGS sequence"/>
</dbReference>
<gene>
    <name evidence="1" type="ORF">BD31_I0815</name>
</gene>
<dbReference type="RefSeq" id="WP_008299774.1">
    <property type="nucleotide sequence ID" value="NZ_AEXL02000098.1"/>
</dbReference>